<keyword evidence="9" id="KW-0961">Cell wall biogenesis/degradation</keyword>
<dbReference type="PANTHER" id="PTHR37425">
    <property type="match status" value="1"/>
</dbReference>
<feature type="compositionally biased region" description="Polar residues" evidence="12">
    <location>
        <begin position="227"/>
        <end position="245"/>
    </location>
</feature>
<keyword evidence="7" id="KW-0862">Zinc</keyword>
<protein>
    <recommendedName>
        <fullName evidence="11">Murein endopeptidase K</fullName>
    </recommendedName>
</protein>
<keyword evidence="8" id="KW-0482">Metalloprotease</keyword>
<dbReference type="PANTHER" id="PTHR37425:SF1">
    <property type="entry name" value="OUTER MEMBRANE PROTEIN"/>
    <property type="match status" value="1"/>
</dbReference>
<keyword evidence="3" id="KW-0645">Protease</keyword>
<evidence type="ECO:0000256" key="3">
    <source>
        <dbReference type="ARBA" id="ARBA00022670"/>
    </source>
</evidence>
<evidence type="ECO:0000313" key="14">
    <source>
        <dbReference type="Proteomes" id="UP000199064"/>
    </source>
</evidence>
<dbReference type="Gene3D" id="3.30.1380.10">
    <property type="match status" value="1"/>
</dbReference>
<reference evidence="14" key="1">
    <citation type="submission" date="2016-10" db="EMBL/GenBank/DDBJ databases">
        <authorList>
            <person name="Varghese N."/>
            <person name="Submissions S."/>
        </authorList>
    </citation>
    <scope>NUCLEOTIDE SEQUENCE [LARGE SCALE GENOMIC DNA]</scope>
    <source>
        <strain evidence="14">ES.061</strain>
    </source>
</reference>
<dbReference type="InterPro" id="IPR009045">
    <property type="entry name" value="Zn_M74/Hedgehog-like"/>
</dbReference>
<keyword evidence="6" id="KW-0378">Hydrolase</keyword>
<accession>A0A1H4JVG5</accession>
<gene>
    <name evidence="13" type="ORF">SAMN05216452_1672</name>
</gene>
<feature type="compositionally biased region" description="Polar residues" evidence="12">
    <location>
        <begin position="257"/>
        <end position="268"/>
    </location>
</feature>
<keyword evidence="4" id="KW-0479">Metal-binding</keyword>
<dbReference type="GO" id="GO:0046872">
    <property type="term" value="F:metal ion binding"/>
    <property type="evidence" value="ECO:0007669"/>
    <property type="project" value="UniProtKB-KW"/>
</dbReference>
<feature type="region of interest" description="Disordered" evidence="12">
    <location>
        <begin position="388"/>
        <end position="418"/>
    </location>
</feature>
<evidence type="ECO:0000256" key="5">
    <source>
        <dbReference type="ARBA" id="ARBA00022729"/>
    </source>
</evidence>
<comment type="similarity">
    <text evidence="10">Belongs to the peptidase M15 family.</text>
</comment>
<dbReference type="GO" id="GO:0006508">
    <property type="term" value="P:proteolysis"/>
    <property type="evidence" value="ECO:0007669"/>
    <property type="project" value="UniProtKB-KW"/>
</dbReference>
<organism evidence="13 14">
    <name type="scientific">Nitratireductor aquibiodomus</name>
    <dbReference type="NCBI Taxonomy" id="204799"/>
    <lineage>
        <taxon>Bacteria</taxon>
        <taxon>Pseudomonadati</taxon>
        <taxon>Pseudomonadota</taxon>
        <taxon>Alphaproteobacteria</taxon>
        <taxon>Hyphomicrobiales</taxon>
        <taxon>Phyllobacteriaceae</taxon>
        <taxon>Nitratireductor</taxon>
    </lineage>
</organism>
<comment type="cofactor">
    <cofactor evidence="1">
        <name>Zn(2+)</name>
        <dbReference type="ChEBI" id="CHEBI:29105"/>
    </cofactor>
</comment>
<dbReference type="Pfam" id="PF05951">
    <property type="entry name" value="Peptidase_M15_2"/>
    <property type="match status" value="1"/>
</dbReference>
<evidence type="ECO:0000256" key="4">
    <source>
        <dbReference type="ARBA" id="ARBA00022723"/>
    </source>
</evidence>
<proteinExistence type="inferred from homology"/>
<dbReference type="Proteomes" id="UP000199064">
    <property type="component" value="Unassembled WGS sequence"/>
</dbReference>
<dbReference type="EMBL" id="FNSL01000001">
    <property type="protein sequence ID" value="SEB49652.1"/>
    <property type="molecule type" value="Genomic_DNA"/>
</dbReference>
<evidence type="ECO:0000256" key="2">
    <source>
        <dbReference type="ARBA" id="ARBA00004776"/>
    </source>
</evidence>
<evidence type="ECO:0000256" key="10">
    <source>
        <dbReference type="ARBA" id="ARBA00093448"/>
    </source>
</evidence>
<evidence type="ECO:0000256" key="8">
    <source>
        <dbReference type="ARBA" id="ARBA00023049"/>
    </source>
</evidence>
<feature type="region of interest" description="Disordered" evidence="12">
    <location>
        <begin position="214"/>
        <end position="274"/>
    </location>
</feature>
<evidence type="ECO:0000256" key="12">
    <source>
        <dbReference type="SAM" id="MobiDB-lite"/>
    </source>
</evidence>
<dbReference type="GO" id="GO:0008237">
    <property type="term" value="F:metallopeptidase activity"/>
    <property type="evidence" value="ECO:0007669"/>
    <property type="project" value="UniProtKB-KW"/>
</dbReference>
<dbReference type="InterPro" id="IPR010275">
    <property type="entry name" value="MepK"/>
</dbReference>
<evidence type="ECO:0000313" key="13">
    <source>
        <dbReference type="EMBL" id="SEB49652.1"/>
    </source>
</evidence>
<sequence length="483" mass="53108">MTMPLSVRRSNLMGIALWLGVLQVVFSTMAWGETRTLKLYFVHTKERATITFRKDGLYLQDGLARLNAFLRDWRNGEQTQIDPRLMDLLWEVHQDLGGRGEIHVLSAYRTHATNNMLRSRSRNSRVAKASQHTLGKAIDFTIPGVSLKAIRDAALRKEAGGVGYYPTFIHIDTGGVRHWPRLSRKELLAAFPDGKTIHVPADGKPLQSYATALAEHKRRKSKPDRSITVSRKTVSPSENQPTKQSLLAHLLGRKPNATENSEAETTPRPNAYASVEPTRLSMGAGPQSLNAVDPVVHMPDTLDIIPIPRPVVGDAERQAALLNVPAVEPASPLPVESGVIPRPQPSPRRGGMVIANAPLPQKKPAIVEHDRDEIAELVAAYAAVADKKPSHVQKSPGSSRLKGVSGNAPPHIKGTHRNAFGKRSLPAFITVPPDVMYQNSFGQKPRQEVATGRFEGRAVRFLPIIRFSAGSPVEPRWSRHSGQ</sequence>
<evidence type="ECO:0000256" key="9">
    <source>
        <dbReference type="ARBA" id="ARBA00023316"/>
    </source>
</evidence>
<evidence type="ECO:0000256" key="11">
    <source>
        <dbReference type="ARBA" id="ARBA00093666"/>
    </source>
</evidence>
<keyword evidence="5" id="KW-0732">Signal</keyword>
<dbReference type="AlphaFoldDB" id="A0A1H4JVG5"/>
<name>A0A1H4JVG5_9HYPH</name>
<dbReference type="GO" id="GO:0071555">
    <property type="term" value="P:cell wall organization"/>
    <property type="evidence" value="ECO:0007669"/>
    <property type="project" value="UniProtKB-KW"/>
</dbReference>
<keyword evidence="14" id="KW-1185">Reference proteome</keyword>
<dbReference type="SUPFAM" id="SSF55166">
    <property type="entry name" value="Hedgehog/DD-peptidase"/>
    <property type="match status" value="1"/>
</dbReference>
<dbReference type="CDD" id="cd14844">
    <property type="entry name" value="Zn-DD-carboxypeptidase_like"/>
    <property type="match status" value="1"/>
</dbReference>
<comment type="pathway">
    <text evidence="2">Cell wall biogenesis; cell wall polysaccharide biosynthesis.</text>
</comment>
<evidence type="ECO:0000256" key="6">
    <source>
        <dbReference type="ARBA" id="ARBA00022801"/>
    </source>
</evidence>
<evidence type="ECO:0000256" key="1">
    <source>
        <dbReference type="ARBA" id="ARBA00001947"/>
    </source>
</evidence>
<evidence type="ECO:0000256" key="7">
    <source>
        <dbReference type="ARBA" id="ARBA00022833"/>
    </source>
</evidence>